<comment type="similarity">
    <text evidence="7">Belongs to the SMC family.</text>
</comment>
<dbReference type="GO" id="GO:0030261">
    <property type="term" value="P:chromosome condensation"/>
    <property type="evidence" value="ECO:0007669"/>
    <property type="project" value="InterPro"/>
</dbReference>
<accession>A0A0U5J946</accession>
<evidence type="ECO:0000256" key="1">
    <source>
        <dbReference type="ARBA" id="ARBA00004496"/>
    </source>
</evidence>
<dbReference type="RefSeq" id="WP_158021663.1">
    <property type="nucleotide sequence ID" value="NZ_LN879502.1"/>
</dbReference>
<dbReference type="NCBIfam" id="TIGR02168">
    <property type="entry name" value="SMC_prok_B"/>
    <property type="match status" value="1"/>
</dbReference>
<dbReference type="GO" id="GO:0005694">
    <property type="term" value="C:chromosome"/>
    <property type="evidence" value="ECO:0007669"/>
    <property type="project" value="InterPro"/>
</dbReference>
<feature type="coiled-coil region" evidence="7">
    <location>
        <begin position="660"/>
        <end position="711"/>
    </location>
</feature>
<evidence type="ECO:0000256" key="6">
    <source>
        <dbReference type="ARBA" id="ARBA00023125"/>
    </source>
</evidence>
<dbReference type="InterPro" id="IPR003395">
    <property type="entry name" value="RecF/RecN/SMC_N"/>
</dbReference>
<dbReference type="InterPro" id="IPR024704">
    <property type="entry name" value="SMC"/>
</dbReference>
<dbReference type="KEGG" id="pnl:PNK_0313"/>
<gene>
    <name evidence="7" type="primary">smc</name>
    <name evidence="10" type="ORF">PNK_0313</name>
</gene>
<evidence type="ECO:0000256" key="4">
    <source>
        <dbReference type="ARBA" id="ARBA00022840"/>
    </source>
</evidence>
<dbReference type="InterPro" id="IPR010935">
    <property type="entry name" value="SMC_hinge"/>
</dbReference>
<dbReference type="FunFam" id="3.40.50.300:FF:000901">
    <property type="entry name" value="Chromosome partition protein Smc"/>
    <property type="match status" value="1"/>
</dbReference>
<feature type="domain" description="RecF/RecN/SMC N-terminal" evidence="8">
    <location>
        <begin position="246"/>
        <end position="1161"/>
    </location>
</feature>
<comment type="function">
    <text evidence="7">Required for chromosome condensation and partitioning.</text>
</comment>
<keyword evidence="4 7" id="KW-0067">ATP-binding</keyword>
<dbReference type="GO" id="GO:0005737">
    <property type="term" value="C:cytoplasm"/>
    <property type="evidence" value="ECO:0007669"/>
    <property type="project" value="UniProtKB-SubCell"/>
</dbReference>
<keyword evidence="3 7" id="KW-0547">Nucleotide-binding</keyword>
<dbReference type="GO" id="GO:0006260">
    <property type="term" value="P:DNA replication"/>
    <property type="evidence" value="ECO:0007669"/>
    <property type="project" value="UniProtKB-UniRule"/>
</dbReference>
<dbReference type="Gene3D" id="3.40.50.300">
    <property type="entry name" value="P-loop containing nucleotide triphosphate hydrolases"/>
    <property type="match status" value="2"/>
</dbReference>
<organism evidence="10 11">
    <name type="scientific">Candidatus Protochlamydia naegleriophila</name>
    <dbReference type="NCBI Taxonomy" id="389348"/>
    <lineage>
        <taxon>Bacteria</taxon>
        <taxon>Pseudomonadati</taxon>
        <taxon>Chlamydiota</taxon>
        <taxon>Chlamydiia</taxon>
        <taxon>Parachlamydiales</taxon>
        <taxon>Parachlamydiaceae</taxon>
        <taxon>Candidatus Protochlamydia</taxon>
    </lineage>
</organism>
<feature type="coiled-coil region" evidence="7">
    <location>
        <begin position="283"/>
        <end position="478"/>
    </location>
</feature>
<dbReference type="InParanoid" id="A0A0U5J946"/>
<sequence>MRLKKLIAIGFKSFADKTVLHFDDGITCIVGPNGCGKSNIADAFRWVLGEQSAKSMRGHKMPDVIFAGTTHRKPLNFAEVSLTLTDVQGALPIEYDEITLTRRLHRSGESEYFINGNLVRLKDVQSLFLDSGVGRNAFSIFEQGKLDQVISYSPVERRHIFEEAAGILRFLQRKREALKRLEQSDLNLSRVKDIYQEVEKQIQTLQVQAEKALQFKENKAQLELLEKTSYLLRWNGLEQKKQDTDFKQRQQQELLDTQQHMLSLRQGESQEIKQVIQTSEKTLKIKQEELFKIRNEKELLVQENQSTQQRLEEIQQKERKIKRELEELALAKQSRVKTLQDIQTQQKKLEAEFQEIESKLTHQQDKVKFKEKEVVHLRQDLQAKHSSHVKCLQQESQFVSEMKQAEVRLENQEERKKQLKVRQDQILEEMKQISLTIQEKKKQLQQVSGLVDAHKDRLDQFEDEIKRMVVEQESKQKDLEGFRRKLLECKARQKVLIRMREDHEGFSSGSKRLLQETQNEHSPFFKKLRPLYEFLAPEPEAAEAIAVILRAYAQTLVVETQAILVEVIQFAEKEQLQDYSLICLETIQKWHAIQDKTDDVLSKVAFNPLTAHFLKNVKTFKSHQDALNHLQAGNEGWSLDKAFIDHQSVFFKVKPNENQVFLRESELKALEEEVAEKEEQVAVLEQKLVHLQQRKVQLQLERAELDKLLRRDEMKLVEVNFGLQRALGDQEKFKLEQGQIEQDAGALEKHIEQQKSVLKQLQDKHFVLRQELVQQQEQLAILQIELDKQEGALRIQLQDHKEKGEQYRLLSESKQQLLHQHSLLEAKEQDHDNQVQRLTDELIDAGELQGRLKQKGVQNHHLLESIEERLESSGEGYSQQELEHEQLKKSLEELEKKTLAQHSQVKKVEAELTQFKILEAQLHSAAQALIGELRERYDLTVPALVALDLPIDKTLEQTDKNIRLVKQVLQAAGDVNLSAIEDLERHKLRFGFLHQQVEDMQQSKEELLQIIDQLDGESRKLFKETFEAIRSNFKKNFQILFNGGEADLQFTETDNILEAGIEISAKPPGKQMRSISLLSGGEKCLTAVALLFAIFEVKPAPFCILDEIDAPLDDSNVERFVNVVKYFADRCQFLIITHNKRTMAIGDVLFGVSMEEKGVSKLLSLEFAHDANPEVALV</sequence>
<feature type="domain" description="SMC hinge" evidence="9">
    <location>
        <begin position="529"/>
        <end position="598"/>
    </location>
</feature>
<reference evidence="11" key="1">
    <citation type="submission" date="2015-09" db="EMBL/GenBank/DDBJ databases">
        <authorList>
            <person name="Bertelli C."/>
        </authorList>
    </citation>
    <scope>NUCLEOTIDE SEQUENCE [LARGE SCALE GENOMIC DNA]</scope>
    <source>
        <strain evidence="11">KNic</strain>
    </source>
</reference>
<dbReference type="Pfam" id="PF06470">
    <property type="entry name" value="SMC_hinge"/>
    <property type="match status" value="1"/>
</dbReference>
<dbReference type="GO" id="GO:0007059">
    <property type="term" value="P:chromosome segregation"/>
    <property type="evidence" value="ECO:0007669"/>
    <property type="project" value="UniProtKB-UniRule"/>
</dbReference>
<proteinExistence type="inferred from homology"/>
<feature type="binding site" evidence="7">
    <location>
        <begin position="32"/>
        <end position="39"/>
    </location>
    <ligand>
        <name>ATP</name>
        <dbReference type="ChEBI" id="CHEBI:30616"/>
    </ligand>
</feature>
<dbReference type="PANTHER" id="PTHR43977">
    <property type="entry name" value="STRUCTURAL MAINTENANCE OF CHROMOSOMES PROTEIN 3"/>
    <property type="match status" value="1"/>
</dbReference>
<name>A0A0U5J946_9BACT</name>
<evidence type="ECO:0000256" key="2">
    <source>
        <dbReference type="ARBA" id="ARBA00022490"/>
    </source>
</evidence>
<dbReference type="InterPro" id="IPR036277">
    <property type="entry name" value="SMC_hinge_sf"/>
</dbReference>
<dbReference type="Gene3D" id="1.20.1060.20">
    <property type="match status" value="1"/>
</dbReference>
<dbReference type="Proteomes" id="UP000069902">
    <property type="component" value="Chromosome cPNK"/>
</dbReference>
<keyword evidence="2 7" id="KW-0963">Cytoplasm</keyword>
<evidence type="ECO:0000313" key="11">
    <source>
        <dbReference type="Proteomes" id="UP000069902"/>
    </source>
</evidence>
<evidence type="ECO:0000256" key="5">
    <source>
        <dbReference type="ARBA" id="ARBA00023054"/>
    </source>
</evidence>
<dbReference type="EMBL" id="LN879502">
    <property type="protein sequence ID" value="CUI15950.1"/>
    <property type="molecule type" value="Genomic_DNA"/>
</dbReference>
<dbReference type="AlphaFoldDB" id="A0A0U5J946"/>
<evidence type="ECO:0000259" key="9">
    <source>
        <dbReference type="Pfam" id="PF06470"/>
    </source>
</evidence>
<evidence type="ECO:0000256" key="7">
    <source>
        <dbReference type="HAMAP-Rule" id="MF_01894"/>
    </source>
</evidence>
<evidence type="ECO:0000256" key="3">
    <source>
        <dbReference type="ARBA" id="ARBA00022741"/>
    </source>
</evidence>
<dbReference type="FunFam" id="3.40.50.300:FF:000984">
    <property type="entry name" value="Chromosome partition protein Smc"/>
    <property type="match status" value="1"/>
</dbReference>
<keyword evidence="11" id="KW-1185">Reference proteome</keyword>
<dbReference type="STRING" id="389348.PNK_0313"/>
<feature type="coiled-coil region" evidence="7">
    <location>
        <begin position="877"/>
        <end position="911"/>
    </location>
</feature>
<protein>
    <recommendedName>
        <fullName evidence="7">Chromosome partition protein Smc</fullName>
    </recommendedName>
</protein>
<comment type="domain">
    <text evidence="7">Contains large globular domains required for ATP hydrolysis at each terminus and a third globular domain forming a flexible hinge near the middle of the molecule. These domains are separated by coiled-coil structures.</text>
</comment>
<dbReference type="InterPro" id="IPR027417">
    <property type="entry name" value="P-loop_NTPase"/>
</dbReference>
<dbReference type="InterPro" id="IPR011890">
    <property type="entry name" value="SMC_prok"/>
</dbReference>
<dbReference type="PIRSF" id="PIRSF005719">
    <property type="entry name" value="SMC"/>
    <property type="match status" value="1"/>
</dbReference>
<keyword evidence="5 7" id="KW-0175">Coiled coil</keyword>
<dbReference type="GO" id="GO:0007062">
    <property type="term" value="P:sister chromatid cohesion"/>
    <property type="evidence" value="ECO:0007669"/>
    <property type="project" value="InterPro"/>
</dbReference>
<evidence type="ECO:0000259" key="8">
    <source>
        <dbReference type="Pfam" id="PF02463"/>
    </source>
</evidence>
<dbReference type="Pfam" id="PF02463">
    <property type="entry name" value="SMC_N"/>
    <property type="match status" value="2"/>
</dbReference>
<dbReference type="SUPFAM" id="SSF52540">
    <property type="entry name" value="P-loop containing nucleoside triphosphate hydrolases"/>
    <property type="match status" value="2"/>
</dbReference>
<comment type="subunit">
    <text evidence="7">Homodimer.</text>
</comment>
<evidence type="ECO:0000313" key="10">
    <source>
        <dbReference type="EMBL" id="CUI15950.1"/>
    </source>
</evidence>
<comment type="subcellular location">
    <subcellularLocation>
        <location evidence="1 7">Cytoplasm</location>
    </subcellularLocation>
</comment>
<dbReference type="GO" id="GO:0003677">
    <property type="term" value="F:DNA binding"/>
    <property type="evidence" value="ECO:0007669"/>
    <property type="project" value="UniProtKB-UniRule"/>
</dbReference>
<dbReference type="GO" id="GO:0005524">
    <property type="term" value="F:ATP binding"/>
    <property type="evidence" value="ECO:0007669"/>
    <property type="project" value="UniProtKB-UniRule"/>
</dbReference>
<feature type="coiled-coil region" evidence="7">
    <location>
        <begin position="744"/>
        <end position="792"/>
    </location>
</feature>
<dbReference type="PATRIC" id="fig|389348.3.peg.355"/>
<dbReference type="SUPFAM" id="SSF75553">
    <property type="entry name" value="Smc hinge domain"/>
    <property type="match status" value="1"/>
</dbReference>
<dbReference type="CDD" id="cd03278">
    <property type="entry name" value="ABC_SMC_barmotin"/>
    <property type="match status" value="1"/>
</dbReference>
<dbReference type="HAMAP" id="MF_01894">
    <property type="entry name" value="Smc_prok"/>
    <property type="match status" value="1"/>
</dbReference>
<feature type="domain" description="RecF/RecN/SMC N-terminal" evidence="8">
    <location>
        <begin position="3"/>
        <end position="139"/>
    </location>
</feature>
<keyword evidence="6 7" id="KW-0238">DNA-binding</keyword>
<dbReference type="GO" id="GO:0016887">
    <property type="term" value="F:ATP hydrolysis activity"/>
    <property type="evidence" value="ECO:0007669"/>
    <property type="project" value="InterPro"/>
</dbReference>
<feature type="coiled-coil region" evidence="7">
    <location>
        <begin position="181"/>
        <end position="215"/>
    </location>
</feature>